<sequence length="96" mass="11596">MFHRHDKHGEIQEERIYRFHIERNRLFEKQIILERQSILTQVSTKELIEEYAEVYPVLDPNDFQVLGQDAGFEYVEGKIMPNYHMAPTIMHILRKP</sequence>
<gene>
    <name evidence="1" type="ORF">BECKLPF1236B_GA0070989_103326</name>
</gene>
<proteinExistence type="predicted"/>
<reference evidence="1" key="1">
    <citation type="submission" date="2019-02" db="EMBL/GenBank/DDBJ databases">
        <authorList>
            <person name="Gruber-Vodicka R. H."/>
            <person name="Seah K. B. B."/>
        </authorList>
    </citation>
    <scope>NUCLEOTIDE SEQUENCE</scope>
    <source>
        <strain evidence="1">BECK_S313</strain>
    </source>
</reference>
<name>A0A450W5Q2_9GAMM</name>
<dbReference type="AlphaFoldDB" id="A0A450W5Q2"/>
<evidence type="ECO:0000313" key="1">
    <source>
        <dbReference type="EMBL" id="VFK12328.1"/>
    </source>
</evidence>
<protein>
    <submittedName>
        <fullName evidence="1">Uncharacterized protein</fullName>
    </submittedName>
</protein>
<dbReference type="EMBL" id="CAADFK010000033">
    <property type="protein sequence ID" value="VFK12328.1"/>
    <property type="molecule type" value="Genomic_DNA"/>
</dbReference>
<organism evidence="1">
    <name type="scientific">Candidatus Kentrum sp. LPFa</name>
    <dbReference type="NCBI Taxonomy" id="2126335"/>
    <lineage>
        <taxon>Bacteria</taxon>
        <taxon>Pseudomonadati</taxon>
        <taxon>Pseudomonadota</taxon>
        <taxon>Gammaproteobacteria</taxon>
        <taxon>Candidatus Kentrum</taxon>
    </lineage>
</organism>
<accession>A0A450W5Q2</accession>